<dbReference type="InterPro" id="IPR028994">
    <property type="entry name" value="Integrin_alpha_N"/>
</dbReference>
<protein>
    <recommendedName>
        <fullName evidence="5">VCBS repeat-containing protein</fullName>
    </recommendedName>
</protein>
<name>A0A919M9F3_9ACTN</name>
<feature type="chain" id="PRO_5036929305" description="VCBS repeat-containing protein" evidence="2">
    <location>
        <begin position="45"/>
        <end position="514"/>
    </location>
</feature>
<keyword evidence="1 2" id="KW-0732">Signal</keyword>
<dbReference type="PANTHER" id="PTHR46580:SF4">
    <property type="entry name" value="ATP_GTP-BINDING PROTEIN"/>
    <property type="match status" value="1"/>
</dbReference>
<evidence type="ECO:0000313" key="4">
    <source>
        <dbReference type="Proteomes" id="UP000619479"/>
    </source>
</evidence>
<evidence type="ECO:0000256" key="2">
    <source>
        <dbReference type="SAM" id="SignalP"/>
    </source>
</evidence>
<comment type="caution">
    <text evidence="3">The sequence shown here is derived from an EMBL/GenBank/DDBJ whole genome shotgun (WGS) entry which is preliminary data.</text>
</comment>
<accession>A0A919M9F3</accession>
<dbReference type="AlphaFoldDB" id="A0A919M9F3"/>
<reference evidence="3" key="1">
    <citation type="submission" date="2021-01" db="EMBL/GenBank/DDBJ databases">
        <title>Whole genome shotgun sequence of Actinoplanes cyaneus NBRC 14990.</title>
        <authorList>
            <person name="Komaki H."/>
            <person name="Tamura T."/>
        </authorList>
    </citation>
    <scope>NUCLEOTIDE SEQUENCE</scope>
    <source>
        <strain evidence="3">NBRC 14990</strain>
    </source>
</reference>
<dbReference type="SUPFAM" id="SSF69318">
    <property type="entry name" value="Integrin alpha N-terminal domain"/>
    <property type="match status" value="1"/>
</dbReference>
<dbReference type="Proteomes" id="UP000619479">
    <property type="component" value="Unassembled WGS sequence"/>
</dbReference>
<sequence>MSESGERAVNRSKRGRPRFTGVFAGSVALTFVAGTVLMPSPAQAQPDAATSVTPANCRPGDVISADRVIADQIRPLMSGRRLGSYINGNRVACARIIVRTVQDRGLGQRAAVIAVATAIAESTLTNHTVATDHDSLGLFQQRPSQGWGSPGQLVDPTYATNAFLDAMIRKYPKNAWMTGDIGAICQRVQTSATPWAYAPEVPDAALIVGALWAQVTAPQPGAAKTTTPAAAAPTGPFQRTLLTTGAELGPLDGAHALTLADWNADGKPDLVVVKAAGTVTGKTELRIMDGSRNFSSLLLNTATGLGPSDGTQTYTVTDWNADGKPDLVVVQRSGTASGHVEIRVVDGASYFQKLLVETSTALPPADEHVQFTVADWNGDGKPDLVAAQTSGTASKKVEVQVLDGASNFQQPLGAAKITTAEPAADGLQVAVTDWNADKRADLVTIRKAAKSEVHVLDGASSLTGYLSQTSTGQAADDRYELLINDFNGDKHPDLVVVQKTGTASGRAEVTVLGG</sequence>
<dbReference type="PANTHER" id="PTHR46580">
    <property type="entry name" value="SENSOR KINASE-RELATED"/>
    <property type="match status" value="1"/>
</dbReference>
<proteinExistence type="predicted"/>
<feature type="signal peptide" evidence="2">
    <location>
        <begin position="1"/>
        <end position="44"/>
    </location>
</feature>
<dbReference type="Pfam" id="PF13517">
    <property type="entry name" value="FG-GAP_3"/>
    <property type="match status" value="1"/>
</dbReference>
<evidence type="ECO:0000256" key="1">
    <source>
        <dbReference type="ARBA" id="ARBA00022729"/>
    </source>
</evidence>
<dbReference type="Gene3D" id="2.130.10.130">
    <property type="entry name" value="Integrin alpha, N-terminal"/>
    <property type="match status" value="2"/>
</dbReference>
<dbReference type="InterPro" id="IPR013517">
    <property type="entry name" value="FG-GAP"/>
</dbReference>
<keyword evidence="4" id="KW-1185">Reference proteome</keyword>
<gene>
    <name evidence="3" type="ORF">Acy02nite_86880</name>
</gene>
<evidence type="ECO:0000313" key="3">
    <source>
        <dbReference type="EMBL" id="GID70807.1"/>
    </source>
</evidence>
<organism evidence="3 4">
    <name type="scientific">Actinoplanes cyaneus</name>
    <dbReference type="NCBI Taxonomy" id="52696"/>
    <lineage>
        <taxon>Bacteria</taxon>
        <taxon>Bacillati</taxon>
        <taxon>Actinomycetota</taxon>
        <taxon>Actinomycetes</taxon>
        <taxon>Micromonosporales</taxon>
        <taxon>Micromonosporaceae</taxon>
        <taxon>Actinoplanes</taxon>
    </lineage>
</organism>
<evidence type="ECO:0008006" key="5">
    <source>
        <dbReference type="Google" id="ProtNLM"/>
    </source>
</evidence>
<dbReference type="EMBL" id="BOMH01000083">
    <property type="protein sequence ID" value="GID70807.1"/>
    <property type="molecule type" value="Genomic_DNA"/>
</dbReference>